<accession>A0A2I0TIK8</accession>
<evidence type="ECO:0000313" key="2">
    <source>
        <dbReference type="EMBL" id="PKU33592.1"/>
    </source>
</evidence>
<dbReference type="EMBL" id="KZ509935">
    <property type="protein sequence ID" value="PKU33592.1"/>
    <property type="molecule type" value="Genomic_DNA"/>
</dbReference>
<dbReference type="AlphaFoldDB" id="A0A2I0TIK8"/>
<protein>
    <submittedName>
        <fullName evidence="2">Uncharacterized protein</fullName>
    </submittedName>
</protein>
<keyword evidence="1" id="KW-1133">Transmembrane helix</keyword>
<evidence type="ECO:0000313" key="3">
    <source>
        <dbReference type="Proteomes" id="UP000233556"/>
    </source>
</evidence>
<reference evidence="3" key="1">
    <citation type="submission" date="2017-11" db="EMBL/GenBank/DDBJ databases">
        <authorList>
            <person name="Lima N.C."/>
            <person name="Parody-Merino A.M."/>
            <person name="Battley P.F."/>
            <person name="Fidler A.E."/>
            <person name="Prosdocimi F."/>
        </authorList>
    </citation>
    <scope>NUCLEOTIDE SEQUENCE [LARGE SCALE GENOMIC DNA]</scope>
</reference>
<dbReference type="Proteomes" id="UP000233556">
    <property type="component" value="Unassembled WGS sequence"/>
</dbReference>
<organism evidence="2 3">
    <name type="scientific">Limosa lapponica baueri</name>
    <dbReference type="NCBI Taxonomy" id="1758121"/>
    <lineage>
        <taxon>Eukaryota</taxon>
        <taxon>Metazoa</taxon>
        <taxon>Chordata</taxon>
        <taxon>Craniata</taxon>
        <taxon>Vertebrata</taxon>
        <taxon>Euteleostomi</taxon>
        <taxon>Archelosauria</taxon>
        <taxon>Archosauria</taxon>
        <taxon>Dinosauria</taxon>
        <taxon>Saurischia</taxon>
        <taxon>Theropoda</taxon>
        <taxon>Coelurosauria</taxon>
        <taxon>Aves</taxon>
        <taxon>Neognathae</taxon>
        <taxon>Neoaves</taxon>
        <taxon>Charadriiformes</taxon>
        <taxon>Scolopacidae</taxon>
        <taxon>Limosa</taxon>
    </lineage>
</organism>
<sequence>MRKRGQSPGLGVRPPNQCSGGSAYLDVFSSGVKYCISEGVSKAGSCSKLQHTNRKGTTERELFIYLFPLLSLKLTVMMLL</sequence>
<keyword evidence="1" id="KW-0472">Membrane</keyword>
<feature type="transmembrane region" description="Helical" evidence="1">
    <location>
        <begin position="62"/>
        <end position="79"/>
    </location>
</feature>
<evidence type="ECO:0000256" key="1">
    <source>
        <dbReference type="SAM" id="Phobius"/>
    </source>
</evidence>
<proteinExistence type="predicted"/>
<keyword evidence="1" id="KW-0812">Transmembrane</keyword>
<keyword evidence="3" id="KW-1185">Reference proteome</keyword>
<reference evidence="3" key="2">
    <citation type="submission" date="2017-12" db="EMBL/GenBank/DDBJ databases">
        <title>Genome sequence of the Bar-tailed Godwit (Limosa lapponica baueri).</title>
        <authorList>
            <person name="Lima N.C.B."/>
            <person name="Parody-Merino A.M."/>
            <person name="Battley P.F."/>
            <person name="Fidler A.E."/>
            <person name="Prosdocimi F."/>
        </authorList>
    </citation>
    <scope>NUCLEOTIDE SEQUENCE [LARGE SCALE GENOMIC DNA]</scope>
</reference>
<gene>
    <name evidence="2" type="ORF">llap_16104</name>
</gene>
<name>A0A2I0TIK8_LIMLA</name>